<dbReference type="EMBL" id="JAEDAK010000012">
    <property type="protein sequence ID" value="MBH9578481.1"/>
    <property type="molecule type" value="Genomic_DNA"/>
</dbReference>
<proteinExistence type="predicted"/>
<keyword evidence="2" id="KW-1185">Reference proteome</keyword>
<organism evidence="1 2">
    <name type="scientific">Inhella proteolytica</name>
    <dbReference type="NCBI Taxonomy" id="2795029"/>
    <lineage>
        <taxon>Bacteria</taxon>
        <taxon>Pseudomonadati</taxon>
        <taxon>Pseudomonadota</taxon>
        <taxon>Betaproteobacteria</taxon>
        <taxon>Burkholderiales</taxon>
        <taxon>Sphaerotilaceae</taxon>
        <taxon>Inhella</taxon>
    </lineage>
</organism>
<evidence type="ECO:0000313" key="2">
    <source>
        <dbReference type="Proteomes" id="UP000613266"/>
    </source>
</evidence>
<reference evidence="1" key="1">
    <citation type="submission" date="2020-12" db="EMBL/GenBank/DDBJ databases">
        <title>The genome sequence of Inhella sp. 1Y17.</title>
        <authorList>
            <person name="Liu Y."/>
        </authorList>
    </citation>
    <scope>NUCLEOTIDE SEQUENCE</scope>
    <source>
        <strain evidence="1">1Y17</strain>
    </source>
</reference>
<dbReference type="AlphaFoldDB" id="A0A931J2R9"/>
<name>A0A931J2R9_9BURK</name>
<gene>
    <name evidence="1" type="ORF">I7X39_16430</name>
</gene>
<comment type="caution">
    <text evidence="1">The sequence shown here is derived from an EMBL/GenBank/DDBJ whole genome shotgun (WGS) entry which is preliminary data.</text>
</comment>
<protein>
    <submittedName>
        <fullName evidence="1">Uncharacterized protein</fullName>
    </submittedName>
</protein>
<dbReference type="Proteomes" id="UP000613266">
    <property type="component" value="Unassembled WGS sequence"/>
</dbReference>
<sequence length="127" mass="14598">MRLDPFEAVDGLSFALLPPELVQQLGWPQHERRNAVGLNEYDYEERILRFQDSGRLEEVTVRAWVLHLGSLAIPFAHLEAFVRTHDPECFERAGFLVSPRYGFAFAPDCPPWITALAPHGVEAWRRL</sequence>
<evidence type="ECO:0000313" key="1">
    <source>
        <dbReference type="EMBL" id="MBH9578481.1"/>
    </source>
</evidence>
<accession>A0A931J2R9</accession>